<feature type="domain" description="4Fe-4S ferredoxin-type" evidence="4">
    <location>
        <begin position="297"/>
        <end position="324"/>
    </location>
</feature>
<evidence type="ECO:0000256" key="1">
    <source>
        <dbReference type="ARBA" id="ARBA00022723"/>
    </source>
</evidence>
<dbReference type="Gene3D" id="3.30.70.20">
    <property type="match status" value="1"/>
</dbReference>
<dbReference type="InterPro" id="IPR020471">
    <property type="entry name" value="AKR"/>
</dbReference>
<dbReference type="InterPro" id="IPR023210">
    <property type="entry name" value="NADP_OxRdtase_dom"/>
</dbReference>
<dbReference type="GO" id="GO:0051536">
    <property type="term" value="F:iron-sulfur cluster binding"/>
    <property type="evidence" value="ECO:0007669"/>
    <property type="project" value="UniProtKB-KW"/>
</dbReference>
<dbReference type="InterPro" id="IPR017900">
    <property type="entry name" value="4Fe4S_Fe_S_CS"/>
</dbReference>
<dbReference type="PROSITE" id="PS00198">
    <property type="entry name" value="4FE4S_FER_1"/>
    <property type="match status" value="1"/>
</dbReference>
<reference evidence="5" key="1">
    <citation type="submission" date="2020-08" db="EMBL/GenBank/DDBJ databases">
        <authorList>
            <person name="Liu C."/>
            <person name="Sun Q."/>
        </authorList>
    </citation>
    <scope>NUCLEOTIDE SEQUENCE</scope>
    <source>
        <strain evidence="5">BX16</strain>
    </source>
</reference>
<dbReference type="Pfam" id="PF00248">
    <property type="entry name" value="Aldo_ket_red"/>
    <property type="match status" value="1"/>
</dbReference>
<dbReference type="InterPro" id="IPR053135">
    <property type="entry name" value="AKR2_Oxidoreductase"/>
</dbReference>
<dbReference type="SUPFAM" id="SSF54862">
    <property type="entry name" value="4Fe-4S ferredoxins"/>
    <property type="match status" value="1"/>
</dbReference>
<dbReference type="AlphaFoldDB" id="A0A923NAY3"/>
<proteinExistence type="predicted"/>
<name>A0A923NAY3_9FIRM</name>
<evidence type="ECO:0000256" key="3">
    <source>
        <dbReference type="ARBA" id="ARBA00023014"/>
    </source>
</evidence>
<organism evidence="5 6">
    <name type="scientific">Lentihominibacter faecis</name>
    <dbReference type="NCBI Taxonomy" id="2764712"/>
    <lineage>
        <taxon>Bacteria</taxon>
        <taxon>Bacillati</taxon>
        <taxon>Bacillota</taxon>
        <taxon>Clostridia</taxon>
        <taxon>Peptostreptococcales</taxon>
        <taxon>Anaerovoracaceae</taxon>
        <taxon>Lentihominibacter</taxon>
    </lineage>
</organism>
<feature type="domain" description="4Fe-4S ferredoxin-type" evidence="4">
    <location>
        <begin position="267"/>
        <end position="296"/>
    </location>
</feature>
<dbReference type="PRINTS" id="PR00069">
    <property type="entry name" value="ALDKETRDTASE"/>
</dbReference>
<evidence type="ECO:0000313" key="5">
    <source>
        <dbReference type="EMBL" id="MBC5998714.1"/>
    </source>
</evidence>
<evidence type="ECO:0000256" key="2">
    <source>
        <dbReference type="ARBA" id="ARBA00023004"/>
    </source>
</evidence>
<evidence type="ECO:0000259" key="4">
    <source>
        <dbReference type="PROSITE" id="PS51379"/>
    </source>
</evidence>
<sequence>MKKRKLGTTDLYVTPVAFGVLTMGGSQMDLPLQEGAELIRYAIDQGINFFDTAQYYETYPYLREALKGIERSPENPDFPVICTKCLGSAYEEMEDAIEEALEEMDLETIDIFLLHEVRQDPDWNMRAGAWQCLQDYKEKGVIRAIGVSTHHVDVTAKMAHIPECDVVFPLINFASLGIRNGDGPGTCEEMEAAIQACHNAGKGVFAMKAFGGGNLTADYVKALDYVTGLPGVDSTMVGIGKKEEIDRLIAYADGTLPRDYVPDISHKRIHIDAGDCEGCGACIRRCPNKAIHWNQYGLAAVDDDVCLTCGYCAPVCPVRAIILF</sequence>
<dbReference type="EMBL" id="JACRWC010000030">
    <property type="protein sequence ID" value="MBC5998714.1"/>
    <property type="molecule type" value="Genomic_DNA"/>
</dbReference>
<dbReference type="Pfam" id="PF14697">
    <property type="entry name" value="Fer4_21"/>
    <property type="match status" value="1"/>
</dbReference>
<keyword evidence="2" id="KW-0408">Iron</keyword>
<dbReference type="PANTHER" id="PTHR43312:SF1">
    <property type="entry name" value="NADP-DEPENDENT OXIDOREDUCTASE DOMAIN-CONTAINING PROTEIN"/>
    <property type="match status" value="1"/>
</dbReference>
<accession>A0A923NAY3</accession>
<dbReference type="PANTHER" id="PTHR43312">
    <property type="entry name" value="D-THREO-ALDOSE 1-DEHYDROGENASE"/>
    <property type="match status" value="1"/>
</dbReference>
<dbReference type="Gene3D" id="3.20.20.100">
    <property type="entry name" value="NADP-dependent oxidoreductase domain"/>
    <property type="match status" value="1"/>
</dbReference>
<dbReference type="GO" id="GO:0046872">
    <property type="term" value="F:metal ion binding"/>
    <property type="evidence" value="ECO:0007669"/>
    <property type="project" value="UniProtKB-KW"/>
</dbReference>
<keyword evidence="3" id="KW-0411">Iron-sulfur</keyword>
<dbReference type="InterPro" id="IPR036812">
    <property type="entry name" value="NAD(P)_OxRdtase_dom_sf"/>
</dbReference>
<dbReference type="RefSeq" id="WP_249286263.1">
    <property type="nucleotide sequence ID" value="NZ_JACRWC010000030.1"/>
</dbReference>
<gene>
    <name evidence="5" type="ORF">H8876_01655</name>
</gene>
<dbReference type="CDD" id="cd19100">
    <property type="entry name" value="AKR_unchar"/>
    <property type="match status" value="1"/>
</dbReference>
<keyword evidence="1" id="KW-0479">Metal-binding</keyword>
<dbReference type="InterPro" id="IPR017896">
    <property type="entry name" value="4Fe4S_Fe-S-bd"/>
</dbReference>
<dbReference type="SUPFAM" id="SSF51430">
    <property type="entry name" value="NAD(P)-linked oxidoreductase"/>
    <property type="match status" value="1"/>
</dbReference>
<evidence type="ECO:0000313" key="6">
    <source>
        <dbReference type="Proteomes" id="UP000644115"/>
    </source>
</evidence>
<dbReference type="GO" id="GO:0016491">
    <property type="term" value="F:oxidoreductase activity"/>
    <property type="evidence" value="ECO:0007669"/>
    <property type="project" value="InterPro"/>
</dbReference>
<dbReference type="Proteomes" id="UP000644115">
    <property type="component" value="Unassembled WGS sequence"/>
</dbReference>
<keyword evidence="6" id="KW-1185">Reference proteome</keyword>
<protein>
    <submittedName>
        <fullName evidence="5">Aldo/keto reductase</fullName>
    </submittedName>
</protein>
<comment type="caution">
    <text evidence="5">The sequence shown here is derived from an EMBL/GenBank/DDBJ whole genome shotgun (WGS) entry which is preliminary data.</text>
</comment>
<dbReference type="PROSITE" id="PS51379">
    <property type="entry name" value="4FE4S_FER_2"/>
    <property type="match status" value="2"/>
</dbReference>